<dbReference type="GO" id="GO:0004222">
    <property type="term" value="F:metalloendopeptidase activity"/>
    <property type="evidence" value="ECO:0007669"/>
    <property type="project" value="TreeGrafter"/>
</dbReference>
<dbReference type="AlphaFoldDB" id="A0A2P5CFJ2"/>
<dbReference type="GO" id="GO:0030574">
    <property type="term" value="P:collagen catabolic process"/>
    <property type="evidence" value="ECO:0007669"/>
    <property type="project" value="TreeGrafter"/>
</dbReference>
<keyword evidence="1" id="KW-0732">Signal</keyword>
<dbReference type="Proteomes" id="UP000237105">
    <property type="component" value="Unassembled WGS sequence"/>
</dbReference>
<evidence type="ECO:0000313" key="3">
    <source>
        <dbReference type="EMBL" id="PON59788.1"/>
    </source>
</evidence>
<dbReference type="PANTHER" id="PTHR10201:SF213">
    <property type="entry name" value="METALLOENDOPROTEINASE 2-MMP-LIKE"/>
    <property type="match status" value="1"/>
</dbReference>
<dbReference type="InterPro" id="IPR036366">
    <property type="entry name" value="PGBDSf"/>
</dbReference>
<evidence type="ECO:0000313" key="4">
    <source>
        <dbReference type="Proteomes" id="UP000237105"/>
    </source>
</evidence>
<dbReference type="Gene3D" id="1.10.101.10">
    <property type="entry name" value="PGBD-like superfamily/PGBD"/>
    <property type="match status" value="1"/>
</dbReference>
<dbReference type="EMBL" id="JXTB01000136">
    <property type="protein sequence ID" value="PON59788.1"/>
    <property type="molecule type" value="Genomic_DNA"/>
</dbReference>
<feature type="domain" description="Peptidoglycan binding-like" evidence="2">
    <location>
        <begin position="63"/>
        <end position="130"/>
    </location>
</feature>
<dbReference type="Pfam" id="PF01471">
    <property type="entry name" value="PG_binding_1"/>
    <property type="match status" value="1"/>
</dbReference>
<dbReference type="STRING" id="3476.A0A2P5CFJ2"/>
<comment type="caution">
    <text evidence="3">The sequence shown here is derived from an EMBL/GenBank/DDBJ whole genome shotgun (WGS) entry which is preliminary data.</text>
</comment>
<dbReference type="SUPFAM" id="SSF47090">
    <property type="entry name" value="PGBD-like"/>
    <property type="match status" value="1"/>
</dbReference>
<dbReference type="InterPro" id="IPR002477">
    <property type="entry name" value="Peptidoglycan-bd-like"/>
</dbReference>
<feature type="chain" id="PRO_5015191987" evidence="1">
    <location>
        <begin position="33"/>
        <end position="174"/>
    </location>
</feature>
<keyword evidence="4" id="KW-1185">Reference proteome</keyword>
<dbReference type="InterPro" id="IPR036365">
    <property type="entry name" value="PGBD-like_sf"/>
</dbReference>
<accession>A0A2P5CFJ2</accession>
<dbReference type="PANTHER" id="PTHR10201">
    <property type="entry name" value="MATRIX METALLOPROTEINASE"/>
    <property type="match status" value="1"/>
</dbReference>
<name>A0A2P5CFJ2_PARAD</name>
<sequence length="174" mass="20079">MQLLAMEPKSPPLLRSLLVLVVIPLSTNTIQSKSEMQQLHYAFKFIQSFVGSQKGQNVPGLYQLTQYLQRFMYMNYQLEDEKAQYDHNDLLNDNNINEFDEDLESAIKSYQRNYNLKVTGTLDQATVKQMMIPRCGLPEIMSSENHNDDMALIGIFSHNSYSYFPGNRVGRKPT</sequence>
<dbReference type="OrthoDB" id="1743387at2759"/>
<evidence type="ECO:0000259" key="2">
    <source>
        <dbReference type="Pfam" id="PF01471"/>
    </source>
</evidence>
<protein>
    <submittedName>
        <fullName evidence="3">Peptidoglycan binding-like</fullName>
    </submittedName>
</protein>
<dbReference type="GO" id="GO:0030198">
    <property type="term" value="P:extracellular matrix organization"/>
    <property type="evidence" value="ECO:0007669"/>
    <property type="project" value="TreeGrafter"/>
</dbReference>
<gene>
    <name evidence="3" type="ORF">PanWU01x14_156830</name>
</gene>
<reference evidence="4" key="1">
    <citation type="submission" date="2016-06" db="EMBL/GenBank/DDBJ databases">
        <title>Parallel loss of symbiosis genes in relatives of nitrogen-fixing non-legume Parasponia.</title>
        <authorList>
            <person name="Van Velzen R."/>
            <person name="Holmer R."/>
            <person name="Bu F."/>
            <person name="Rutten L."/>
            <person name="Van Zeijl A."/>
            <person name="Liu W."/>
            <person name="Santuari L."/>
            <person name="Cao Q."/>
            <person name="Sharma T."/>
            <person name="Shen D."/>
            <person name="Roswanjaya Y."/>
            <person name="Wardhani T."/>
            <person name="Kalhor M.S."/>
            <person name="Jansen J."/>
            <person name="Van den Hoogen J."/>
            <person name="Gungor B."/>
            <person name="Hartog M."/>
            <person name="Hontelez J."/>
            <person name="Verver J."/>
            <person name="Yang W.-C."/>
            <person name="Schijlen E."/>
            <person name="Repin R."/>
            <person name="Schilthuizen M."/>
            <person name="Schranz E."/>
            <person name="Heidstra R."/>
            <person name="Miyata K."/>
            <person name="Fedorova E."/>
            <person name="Kohlen W."/>
            <person name="Bisseling T."/>
            <person name="Smit S."/>
            <person name="Geurts R."/>
        </authorList>
    </citation>
    <scope>NUCLEOTIDE SEQUENCE [LARGE SCALE GENOMIC DNA]</scope>
    <source>
        <strain evidence="4">cv. WU1-14</strain>
    </source>
</reference>
<organism evidence="3 4">
    <name type="scientific">Parasponia andersonii</name>
    <name type="common">Sponia andersonii</name>
    <dbReference type="NCBI Taxonomy" id="3476"/>
    <lineage>
        <taxon>Eukaryota</taxon>
        <taxon>Viridiplantae</taxon>
        <taxon>Streptophyta</taxon>
        <taxon>Embryophyta</taxon>
        <taxon>Tracheophyta</taxon>
        <taxon>Spermatophyta</taxon>
        <taxon>Magnoliopsida</taxon>
        <taxon>eudicotyledons</taxon>
        <taxon>Gunneridae</taxon>
        <taxon>Pentapetalae</taxon>
        <taxon>rosids</taxon>
        <taxon>fabids</taxon>
        <taxon>Rosales</taxon>
        <taxon>Cannabaceae</taxon>
        <taxon>Parasponia</taxon>
    </lineage>
</organism>
<feature type="signal peptide" evidence="1">
    <location>
        <begin position="1"/>
        <end position="32"/>
    </location>
</feature>
<proteinExistence type="predicted"/>
<evidence type="ECO:0000256" key="1">
    <source>
        <dbReference type="SAM" id="SignalP"/>
    </source>
</evidence>